<keyword evidence="3" id="KW-1185">Reference proteome</keyword>
<feature type="compositionally biased region" description="Basic and acidic residues" evidence="1">
    <location>
        <begin position="1"/>
        <end position="11"/>
    </location>
</feature>
<proteinExistence type="predicted"/>
<evidence type="ECO:0000256" key="1">
    <source>
        <dbReference type="SAM" id="MobiDB-lite"/>
    </source>
</evidence>
<reference evidence="2 3" key="1">
    <citation type="submission" date="2024-04" db="EMBL/GenBank/DDBJ databases">
        <authorList>
            <person name="Fracassetti M."/>
        </authorList>
    </citation>
    <scope>NUCLEOTIDE SEQUENCE [LARGE SCALE GENOMIC DNA]</scope>
</reference>
<dbReference type="Proteomes" id="UP001497516">
    <property type="component" value="Chromosome 4"/>
</dbReference>
<organism evidence="2 3">
    <name type="scientific">Linum trigynum</name>
    <dbReference type="NCBI Taxonomy" id="586398"/>
    <lineage>
        <taxon>Eukaryota</taxon>
        <taxon>Viridiplantae</taxon>
        <taxon>Streptophyta</taxon>
        <taxon>Embryophyta</taxon>
        <taxon>Tracheophyta</taxon>
        <taxon>Spermatophyta</taxon>
        <taxon>Magnoliopsida</taxon>
        <taxon>eudicotyledons</taxon>
        <taxon>Gunneridae</taxon>
        <taxon>Pentapetalae</taxon>
        <taxon>rosids</taxon>
        <taxon>fabids</taxon>
        <taxon>Malpighiales</taxon>
        <taxon>Linaceae</taxon>
        <taxon>Linum</taxon>
    </lineage>
</organism>
<dbReference type="AlphaFoldDB" id="A0AAV2EB88"/>
<protein>
    <submittedName>
        <fullName evidence="2">Uncharacterized protein</fullName>
    </submittedName>
</protein>
<name>A0AAV2EB88_9ROSI</name>
<dbReference type="EMBL" id="OZ034817">
    <property type="protein sequence ID" value="CAL1383226.1"/>
    <property type="molecule type" value="Genomic_DNA"/>
</dbReference>
<accession>A0AAV2EB88</accession>
<feature type="compositionally biased region" description="Basic residues" evidence="1">
    <location>
        <begin position="112"/>
        <end position="122"/>
    </location>
</feature>
<feature type="region of interest" description="Disordered" evidence="1">
    <location>
        <begin position="69"/>
        <end position="154"/>
    </location>
</feature>
<feature type="region of interest" description="Disordered" evidence="1">
    <location>
        <begin position="1"/>
        <end position="27"/>
    </location>
</feature>
<sequence>MEGSLRLEEGRFLGGVGQTEAEVENEVETGLTLGPRMGVEMAQSVSNHGPMASLLYQHQQEVLEKEMGRGLKKRKGMGQSSMDRPRSEVNDEAEIPFGPAETVFLGGPGEKNKKKKNQKFRAHSTYNSKEGLSEGEQGRDLRAAVVRQKPPLRE</sequence>
<gene>
    <name evidence="2" type="ORF">LTRI10_LOCUS24511</name>
</gene>
<evidence type="ECO:0000313" key="2">
    <source>
        <dbReference type="EMBL" id="CAL1383226.1"/>
    </source>
</evidence>
<evidence type="ECO:0000313" key="3">
    <source>
        <dbReference type="Proteomes" id="UP001497516"/>
    </source>
</evidence>